<organism evidence="1 2">
    <name type="scientific">Pseudomonas syringae pv. avii</name>
    <dbReference type="NCBI Taxonomy" id="663959"/>
    <lineage>
        <taxon>Bacteria</taxon>
        <taxon>Pseudomonadati</taxon>
        <taxon>Pseudomonadota</taxon>
        <taxon>Gammaproteobacteria</taxon>
        <taxon>Pseudomonadales</taxon>
        <taxon>Pseudomonadaceae</taxon>
        <taxon>Pseudomonas</taxon>
        <taxon>Pseudomonas syringae</taxon>
    </lineage>
</organism>
<proteinExistence type="predicted"/>
<comment type="caution">
    <text evidence="1">The sequence shown here is derived from an EMBL/GenBank/DDBJ whole genome shotgun (WGS) entry which is preliminary data.</text>
</comment>
<accession>A0A3M5W247</accession>
<gene>
    <name evidence="1" type="ORF">ALP29_05123</name>
</gene>
<evidence type="ECO:0000313" key="1">
    <source>
        <dbReference type="EMBL" id="RMU64024.1"/>
    </source>
</evidence>
<reference evidence="1 2" key="1">
    <citation type="submission" date="2018-08" db="EMBL/GenBank/DDBJ databases">
        <title>Recombination of ecologically and evolutionarily significant loci maintains genetic cohesion in the Pseudomonas syringae species complex.</title>
        <authorList>
            <person name="Dillon M."/>
            <person name="Thakur S."/>
            <person name="Almeida R.N.D."/>
            <person name="Weir B.S."/>
            <person name="Guttman D.S."/>
        </authorList>
    </citation>
    <scope>NUCLEOTIDE SEQUENCE [LARGE SCALE GENOMIC DNA]</scope>
    <source>
        <strain evidence="1 2">ICMP 14479</strain>
    </source>
</reference>
<dbReference type="Proteomes" id="UP000280395">
    <property type="component" value="Unassembled WGS sequence"/>
</dbReference>
<dbReference type="EMBL" id="RBUA01000239">
    <property type="protein sequence ID" value="RMU64024.1"/>
    <property type="molecule type" value="Genomic_DNA"/>
</dbReference>
<protein>
    <submittedName>
        <fullName evidence="1">Uncharacterized protein</fullName>
    </submittedName>
</protein>
<evidence type="ECO:0000313" key="2">
    <source>
        <dbReference type="Proteomes" id="UP000280395"/>
    </source>
</evidence>
<dbReference type="AlphaFoldDB" id="A0A3M5W247"/>
<sequence>MLSSTYSAPSSDISTVEISVWPETDEAYTVRLELSSYALTGLTRIEKNLTVSQKLKYGYCADPTLDRVLNRIEEEDGSIELVTY</sequence>
<name>A0A3M5W247_PSESX</name>
<feature type="non-terminal residue" evidence="1">
    <location>
        <position position="84"/>
    </location>
</feature>